<proteinExistence type="predicted"/>
<comment type="caution">
    <text evidence="2">The sequence shown here is derived from an EMBL/GenBank/DDBJ whole genome shotgun (WGS) entry which is preliminary data.</text>
</comment>
<name>A0A9W9LBS3_9EURO</name>
<evidence type="ECO:0000256" key="1">
    <source>
        <dbReference type="SAM" id="MobiDB-lite"/>
    </source>
</evidence>
<dbReference type="RefSeq" id="XP_056526582.1">
    <property type="nucleotide sequence ID" value="XM_056661416.1"/>
</dbReference>
<dbReference type="EMBL" id="JAPQKL010000001">
    <property type="protein sequence ID" value="KAJ5146108.1"/>
    <property type="molecule type" value="Genomic_DNA"/>
</dbReference>
<dbReference type="AlphaFoldDB" id="A0A9W9LBS3"/>
<keyword evidence="3" id="KW-1185">Reference proteome</keyword>
<accession>A0A9W9LBS3</accession>
<reference evidence="2" key="2">
    <citation type="journal article" date="2023" name="IMA Fungus">
        <title>Comparative genomic study of the Penicillium genus elucidates a diverse pangenome and 15 lateral gene transfer events.</title>
        <authorList>
            <person name="Petersen C."/>
            <person name="Sorensen T."/>
            <person name="Nielsen M.R."/>
            <person name="Sondergaard T.E."/>
            <person name="Sorensen J.L."/>
            <person name="Fitzpatrick D.A."/>
            <person name="Frisvad J.C."/>
            <person name="Nielsen K.L."/>
        </authorList>
    </citation>
    <scope>NUCLEOTIDE SEQUENCE</scope>
    <source>
        <strain evidence="2">IBT 22155</strain>
    </source>
</reference>
<feature type="region of interest" description="Disordered" evidence="1">
    <location>
        <begin position="192"/>
        <end position="222"/>
    </location>
</feature>
<protein>
    <submittedName>
        <fullName evidence="2">Major facilitator superfamily domain general substrate transporter</fullName>
    </submittedName>
</protein>
<evidence type="ECO:0000313" key="3">
    <source>
        <dbReference type="Proteomes" id="UP001149079"/>
    </source>
</evidence>
<evidence type="ECO:0000313" key="2">
    <source>
        <dbReference type="EMBL" id="KAJ5146108.1"/>
    </source>
</evidence>
<sequence length="269" mass="29178">MENTNLGQLALSDLSDYSAGCHPSSLAHPMMMQGPNCAMHIRVFTLASKATMPSPIMKQIPLDIFSRELLQPQFFNWADESEELELLANNVPDPVYHPVTTPPAHSLPIIEASPKAPTGSCEYRVTAMINSAMQRVDPVLVTTDHDTGQLLPSSRESLHWWAGMVAAAGAPPGLPRKLSWARCPSSLRHSEIVEYPQPPPSPSTPPSPPTPPAPPTPKTPAMTDALGTFVRAISPARRVGSKAVSVVSKAVWAIIRPWMGHLLVWPFLV</sequence>
<gene>
    <name evidence="2" type="ORF">N7515_000672</name>
</gene>
<feature type="compositionally biased region" description="Pro residues" evidence="1">
    <location>
        <begin position="196"/>
        <end position="218"/>
    </location>
</feature>
<reference evidence="2" key="1">
    <citation type="submission" date="2022-11" db="EMBL/GenBank/DDBJ databases">
        <authorList>
            <person name="Petersen C."/>
        </authorList>
    </citation>
    <scope>NUCLEOTIDE SEQUENCE</scope>
    <source>
        <strain evidence="2">IBT 22155</strain>
    </source>
</reference>
<dbReference type="GeneID" id="81400586"/>
<organism evidence="2 3">
    <name type="scientific">Penicillium bovifimosum</name>
    <dbReference type="NCBI Taxonomy" id="126998"/>
    <lineage>
        <taxon>Eukaryota</taxon>
        <taxon>Fungi</taxon>
        <taxon>Dikarya</taxon>
        <taxon>Ascomycota</taxon>
        <taxon>Pezizomycotina</taxon>
        <taxon>Eurotiomycetes</taxon>
        <taxon>Eurotiomycetidae</taxon>
        <taxon>Eurotiales</taxon>
        <taxon>Aspergillaceae</taxon>
        <taxon>Penicillium</taxon>
    </lineage>
</organism>
<dbReference type="Proteomes" id="UP001149079">
    <property type="component" value="Unassembled WGS sequence"/>
</dbReference>